<gene>
    <name evidence="2" type="ORF">PLEPLA_LOCUS34112</name>
</gene>
<keyword evidence="3" id="KW-1185">Reference proteome</keyword>
<dbReference type="AlphaFoldDB" id="A0A9N7VBF0"/>
<protein>
    <submittedName>
        <fullName evidence="2">Uncharacterized protein</fullName>
    </submittedName>
</protein>
<dbReference type="EMBL" id="CADEAL010003914">
    <property type="protein sequence ID" value="CAB1446385.1"/>
    <property type="molecule type" value="Genomic_DNA"/>
</dbReference>
<sequence>MSAGIDSSSPITLKEQRNSNPCHRPQAKTRESSSVNVSLRVSTFILLDLHRDGCRYLHQEHGRNLSGLVSRHSQEEYFILSESESQQLDGAQDFTYIQRPF</sequence>
<dbReference type="Proteomes" id="UP001153269">
    <property type="component" value="Unassembled WGS sequence"/>
</dbReference>
<name>A0A9N7VBF0_PLEPL</name>
<proteinExistence type="predicted"/>
<organism evidence="2 3">
    <name type="scientific">Pleuronectes platessa</name>
    <name type="common">European plaice</name>
    <dbReference type="NCBI Taxonomy" id="8262"/>
    <lineage>
        <taxon>Eukaryota</taxon>
        <taxon>Metazoa</taxon>
        <taxon>Chordata</taxon>
        <taxon>Craniata</taxon>
        <taxon>Vertebrata</taxon>
        <taxon>Euteleostomi</taxon>
        <taxon>Actinopterygii</taxon>
        <taxon>Neopterygii</taxon>
        <taxon>Teleostei</taxon>
        <taxon>Neoteleostei</taxon>
        <taxon>Acanthomorphata</taxon>
        <taxon>Carangaria</taxon>
        <taxon>Pleuronectiformes</taxon>
        <taxon>Pleuronectoidei</taxon>
        <taxon>Pleuronectidae</taxon>
        <taxon>Pleuronectes</taxon>
    </lineage>
</organism>
<comment type="caution">
    <text evidence="2">The sequence shown here is derived from an EMBL/GenBank/DDBJ whole genome shotgun (WGS) entry which is preliminary data.</text>
</comment>
<accession>A0A9N7VBF0</accession>
<evidence type="ECO:0000313" key="2">
    <source>
        <dbReference type="EMBL" id="CAB1446385.1"/>
    </source>
</evidence>
<evidence type="ECO:0000256" key="1">
    <source>
        <dbReference type="SAM" id="MobiDB-lite"/>
    </source>
</evidence>
<evidence type="ECO:0000313" key="3">
    <source>
        <dbReference type="Proteomes" id="UP001153269"/>
    </source>
</evidence>
<feature type="region of interest" description="Disordered" evidence="1">
    <location>
        <begin position="1"/>
        <end position="34"/>
    </location>
</feature>
<feature type="compositionally biased region" description="Polar residues" evidence="1">
    <location>
        <begin position="1"/>
        <end position="11"/>
    </location>
</feature>
<reference evidence="2" key="1">
    <citation type="submission" date="2020-03" db="EMBL/GenBank/DDBJ databases">
        <authorList>
            <person name="Weist P."/>
        </authorList>
    </citation>
    <scope>NUCLEOTIDE SEQUENCE</scope>
</reference>